<keyword evidence="2" id="KW-0808">Transferase</keyword>
<protein>
    <submittedName>
        <fullName evidence="2">Reverse transcriptase</fullName>
    </submittedName>
</protein>
<name>A0A834TF87_9FABA</name>
<dbReference type="EMBL" id="JAAIUW010000008">
    <property type="protein sequence ID" value="KAF7821098.1"/>
    <property type="molecule type" value="Genomic_DNA"/>
</dbReference>
<dbReference type="AlphaFoldDB" id="A0A834TF87"/>
<evidence type="ECO:0000313" key="3">
    <source>
        <dbReference type="Proteomes" id="UP000634136"/>
    </source>
</evidence>
<keyword evidence="3" id="KW-1185">Reference proteome</keyword>
<dbReference type="Pfam" id="PF13966">
    <property type="entry name" value="zf-RVT"/>
    <property type="match status" value="1"/>
</dbReference>
<proteinExistence type="predicted"/>
<keyword evidence="2" id="KW-0548">Nucleotidyltransferase</keyword>
<comment type="caution">
    <text evidence="2">The sequence shown here is derived from an EMBL/GenBank/DDBJ whole genome shotgun (WGS) entry which is preliminary data.</text>
</comment>
<evidence type="ECO:0000259" key="1">
    <source>
        <dbReference type="Pfam" id="PF13966"/>
    </source>
</evidence>
<sequence length="1278" mass="148473">MGSSSVTGATAPAYIFPRQDPLLKLNDQFLLVRRSLWEKKVMAALIDGKDTPIHRLQTIINGNLKLQGNIRVCAKVCNFFIMEFETIVDKVFMLVNGPWAVQKSLLVLDKWHPEMTVEDLKVDKIAVWFRIYGVPFEYMCDGITHYIAEVVGDVVKIQHFDGSILNVRYLLAKVMINPHKPLLMGVYLPLQNGSRIWVDCIPEWTYRVWEQCGRIGYLSNDCTWSVIRTMAEMDEMRQRIFDKLGVPFLMQTQYIHFQCPRRKTPYWHLCPTTRVQVEYDEYGEKYRVLDSQGNLPENAHEVPMDYHQVQDQEHVIPMEIDDGVPIHDAHAEFLPLNGIHVAEGDANSSTTRNDDVKKIIKLGQCHMNLAHSNEKMDLNISMDQSEVSPTTVAATKHTSKEFNVDELLMLAGNTAQIFDKDYKEWYKLFINGYIDFNPDWALLHSKNELGLALIGKPNCGKDNVLWDMFICKLNKEPKLKWFLDSLFYFPSIRGPFVCNFFNWFFLFKIRAYHIESSILMNQPCVRPHIVWVKTERKLVVTLKRKHISTATVQRLRQLMSYYKPELVFLAETLCNANIAANMVQRFGYDHCTGYDVIGRKGGIIVAWSSMLNIIVMETLSIGSTSIARMLKCDGRTGDAAVWEMLDCILVNAEWLDAFADSNSKSLPIIASDHAPLLFSSSFDVPRRHKTRRSTFGNEKFKIKALTEELEKIQVSLNNNLNHELLIKKEALRKEIEEWLDEEEVLWAQKVRQMWLINGDKNTKYFQTLVRKRRSNNLITEIRMDDDWIMDYSKMEEVELQYFHSVYKQNDEWSIQTILDKIQNLNIPVVNELQALDLLAPIQMFEVEDAVFQIKAFKSLGPDGFPASFFIIIGMQLSRILLIWLSFFNRGFLLKEVNQTYNTLIPKVPSPTCSKDFRPIGLYEGIGWKLKCLLEDYCGIAGQKINNCKFLGTYVDGRSNASMIYVDLVEKFNQNLRAGSLRRLTLINSVVSALPIYQMSHVEILRKIVKRIESVTANFFWGSKGHSNKMHLLKMKNLKKPKWDGGLDIRDLSYFNQALLAKHTWRMIEKPYSLYSQWFLNKYSSPHGDLNFKKTTQESIYWKGIVKNKDVVLRNLKWIVGFGNTITMDSKFWPFESSAPSNGTYIYIYEFIKWNSVAEWDLDKIRDDLLAWSINSDGKYVVKEGYRKIQNEEPSSSNGNNYDFPWKWFWKLTMPHRTLLFIWKIIHEAIPSKIVLIRHHVPLSEAKCTFCFKKDEILTHLFMFCEVAISVWFGSNCGI</sequence>
<keyword evidence="2" id="KW-0695">RNA-directed DNA polymerase</keyword>
<accession>A0A834TF87</accession>
<gene>
    <name evidence="2" type="ORF">G2W53_026553</name>
</gene>
<organism evidence="2 3">
    <name type="scientific">Senna tora</name>
    <dbReference type="NCBI Taxonomy" id="362788"/>
    <lineage>
        <taxon>Eukaryota</taxon>
        <taxon>Viridiplantae</taxon>
        <taxon>Streptophyta</taxon>
        <taxon>Embryophyta</taxon>
        <taxon>Tracheophyta</taxon>
        <taxon>Spermatophyta</taxon>
        <taxon>Magnoliopsida</taxon>
        <taxon>eudicotyledons</taxon>
        <taxon>Gunneridae</taxon>
        <taxon>Pentapetalae</taxon>
        <taxon>rosids</taxon>
        <taxon>fabids</taxon>
        <taxon>Fabales</taxon>
        <taxon>Fabaceae</taxon>
        <taxon>Caesalpinioideae</taxon>
        <taxon>Cassia clade</taxon>
        <taxon>Senna</taxon>
    </lineage>
</organism>
<feature type="domain" description="Reverse transcriptase zinc-binding" evidence="1">
    <location>
        <begin position="1179"/>
        <end position="1271"/>
    </location>
</feature>
<dbReference type="GO" id="GO:0003964">
    <property type="term" value="F:RNA-directed DNA polymerase activity"/>
    <property type="evidence" value="ECO:0007669"/>
    <property type="project" value="UniProtKB-KW"/>
</dbReference>
<dbReference type="PANTHER" id="PTHR33116:SF78">
    <property type="entry name" value="OS12G0587133 PROTEIN"/>
    <property type="match status" value="1"/>
</dbReference>
<dbReference type="InterPro" id="IPR026960">
    <property type="entry name" value="RVT-Znf"/>
</dbReference>
<evidence type="ECO:0000313" key="2">
    <source>
        <dbReference type="EMBL" id="KAF7821098.1"/>
    </source>
</evidence>
<dbReference type="PANTHER" id="PTHR33116">
    <property type="entry name" value="REVERSE TRANSCRIPTASE ZINC-BINDING DOMAIN-CONTAINING PROTEIN-RELATED-RELATED"/>
    <property type="match status" value="1"/>
</dbReference>
<dbReference type="Proteomes" id="UP000634136">
    <property type="component" value="Unassembled WGS sequence"/>
</dbReference>
<reference evidence="2" key="1">
    <citation type="submission" date="2020-09" db="EMBL/GenBank/DDBJ databases">
        <title>Genome-Enabled Discovery of Anthraquinone Biosynthesis in Senna tora.</title>
        <authorList>
            <person name="Kang S.-H."/>
            <person name="Pandey R.P."/>
            <person name="Lee C.-M."/>
            <person name="Sim J.-S."/>
            <person name="Jeong J.-T."/>
            <person name="Choi B.-S."/>
            <person name="Jung M."/>
            <person name="Ginzburg D."/>
            <person name="Zhao K."/>
            <person name="Won S.Y."/>
            <person name="Oh T.-J."/>
            <person name="Yu Y."/>
            <person name="Kim N.-H."/>
            <person name="Lee O.R."/>
            <person name="Lee T.-H."/>
            <person name="Bashyal P."/>
            <person name="Kim T.-S."/>
            <person name="Lee W.-H."/>
            <person name="Kawkins C."/>
            <person name="Kim C.-K."/>
            <person name="Kim J.S."/>
            <person name="Ahn B.O."/>
            <person name="Rhee S.Y."/>
            <person name="Sohng J.K."/>
        </authorList>
    </citation>
    <scope>NUCLEOTIDE SEQUENCE</scope>
    <source>
        <tissue evidence="2">Leaf</tissue>
    </source>
</reference>
<dbReference type="OrthoDB" id="1418158at2759"/>